<sequence>MLLLTIACCCGCPAYYGRPIWSQYPVHASLPAQVADLSLRDDNRSEETARRLETEVRKEHWLAEETFAGVYTDPNGKQVTVFGATGVRLDPEGDADDEIARLAGTYRLGEVEKIDTGVRGRHQRCAVGRADGGTVVVCTTVDHGSIATAVFTRLSVQDSAALLETLRARIVTSGRS</sequence>
<dbReference type="OrthoDB" id="3378381at2"/>
<gene>
    <name evidence="1" type="ORF">D7I43_25805</name>
</gene>
<organism evidence="1 2">
    <name type="scientific">Micromonospora globbae</name>
    <dbReference type="NCBI Taxonomy" id="1894969"/>
    <lineage>
        <taxon>Bacteria</taxon>
        <taxon>Bacillati</taxon>
        <taxon>Actinomycetota</taxon>
        <taxon>Actinomycetes</taxon>
        <taxon>Micromonosporales</taxon>
        <taxon>Micromonosporaceae</taxon>
        <taxon>Micromonospora</taxon>
    </lineage>
</organism>
<evidence type="ECO:0000313" key="2">
    <source>
        <dbReference type="Proteomes" id="UP000285744"/>
    </source>
</evidence>
<evidence type="ECO:0000313" key="1">
    <source>
        <dbReference type="EMBL" id="RKF24602.1"/>
    </source>
</evidence>
<accession>A0A420EV61</accession>
<dbReference type="EMBL" id="RAQQ01000022">
    <property type="protein sequence ID" value="RKF24602.1"/>
    <property type="molecule type" value="Genomic_DNA"/>
</dbReference>
<protein>
    <submittedName>
        <fullName evidence="1">Uncharacterized protein</fullName>
    </submittedName>
</protein>
<proteinExistence type="predicted"/>
<name>A0A420EV61_9ACTN</name>
<reference evidence="1 2" key="1">
    <citation type="journal article" date="2018" name="Int. J. Syst. Evol. Microbiol.">
        <title>Micromonospora globbae sp. nov., an endophytic actinomycete isolated from roots of Globba winitii C. H. Wright.</title>
        <authorList>
            <person name="Kuncharoen N."/>
            <person name="Pittayakhajonwut P."/>
            <person name="Tanasupawat S."/>
        </authorList>
    </citation>
    <scope>NUCLEOTIDE SEQUENCE [LARGE SCALE GENOMIC DNA]</scope>
    <source>
        <strain evidence="1 2">WPS1-2</strain>
    </source>
</reference>
<dbReference type="Proteomes" id="UP000285744">
    <property type="component" value="Unassembled WGS sequence"/>
</dbReference>
<dbReference type="AlphaFoldDB" id="A0A420EV61"/>
<comment type="caution">
    <text evidence="1">The sequence shown here is derived from an EMBL/GenBank/DDBJ whole genome shotgun (WGS) entry which is preliminary data.</text>
</comment>